<accession>A0A2W5TMI3</accession>
<evidence type="ECO:0000256" key="2">
    <source>
        <dbReference type="ARBA" id="ARBA00022490"/>
    </source>
</evidence>
<evidence type="ECO:0000259" key="3">
    <source>
        <dbReference type="Pfam" id="PF15780"/>
    </source>
</evidence>
<protein>
    <recommendedName>
        <fullName evidence="3">Abnormal spindle-like microcephaly-associated protein ASH domain-containing protein</fullName>
    </recommendedName>
</protein>
<organism evidence="4 5">
    <name type="scientific">Archangium gephyra</name>
    <dbReference type="NCBI Taxonomy" id="48"/>
    <lineage>
        <taxon>Bacteria</taxon>
        <taxon>Pseudomonadati</taxon>
        <taxon>Myxococcota</taxon>
        <taxon>Myxococcia</taxon>
        <taxon>Myxococcales</taxon>
        <taxon>Cystobacterineae</taxon>
        <taxon>Archangiaceae</taxon>
        <taxon>Archangium</taxon>
    </lineage>
</organism>
<feature type="domain" description="Abnormal spindle-like microcephaly-associated protein ASH" evidence="3">
    <location>
        <begin position="268"/>
        <end position="343"/>
    </location>
</feature>
<dbReference type="Pfam" id="PF14874">
    <property type="entry name" value="PapD-like"/>
    <property type="match status" value="1"/>
</dbReference>
<evidence type="ECO:0000256" key="1">
    <source>
        <dbReference type="ARBA" id="ARBA00004496"/>
    </source>
</evidence>
<sequence>MTCSGPAAQSRVSGAEMRFASSLALTTLLFAACRCQDDTTPAEPALEWLLDPAVAIDDVHAKTTLGRTVFNNRVERRVAFRNAGSGSAQLLLQGGVEGLTAELEHQRVGPGEQSSVKVTFAPEAGGAQLRDYEATFTVNSLDLTVNAVGVSQACDLPAELSFGAVRIGESRRESLSLHNTTASAVEANWASPRPASLSSVFILRHRERTVEIAPEASAAIELDFAPADVQEYLAAIDVRLSEDCPLQAVRLSGRGVLDYLTWTPSPLDCGHVEVGASARRTLTFFNASAQSITLSNLVPTSTEFVISQSELTVGAASSASLEVDCQPQSLGLREARLQFSSSLSTQPTGSVELRAIGGGPDIDVRPVPVNFGRVAFQSGDGGISSRRVRISNVGNVGIGSLHVEQPTLASSSSAWVVGPLENYDSDAGIAAVAAEYAWFDVRFRPAAPGVDSATIRLMTNDGDEPVVEIPITAFAVEAGQCELSVEPAQLDFGVVRPGGRASLPLVLTNTSTDGTECFLSSIDTSDPHFHLVGGRREQEILASGQSLNLTIQFEAPNTVTPTVSAELSFHVSASNSPRSVNLRGAVFDSCLTVQPNPARWPDTPIACSSSQSVVLYNLCEFPVSYTGASVLTDGGWQVASVDAGIQIGAGATLAVPLLFSPTTISPYAGDLRVNYFDGSPGSRSQIVALVGAGVAGTPITERLFAPVEKKGDYIYCGSISELDDDESSRSLREFYFGIVDAGVDFHLIRVLEYWEYYSFQEGMLGFVYPPPLGSAIPAVDGGPPMIFTRDTDGGWPLLRQTMISPVGIGDPRQCLESVRRALRVHDQGLNAGFRRPNTPLNVLINSYGDDQSSTVRPPPWFGTMAPISYYKSELLAGMDNNLSLLRISAGGTSDTMSACPENPRHREMVDWTGGALLDFCTSNQSGLYDAFLANSLSLQRRFTLRAEPSMSAPIEVRVDGGTVSWTWVSQGRYIELTQPPPPGAPVDITYTPACSP</sequence>
<keyword evidence="2" id="KW-0963">Cytoplasm</keyword>
<comment type="subcellular location">
    <subcellularLocation>
        <location evidence="1">Cytoplasm</location>
    </subcellularLocation>
</comment>
<dbReference type="Proteomes" id="UP000249061">
    <property type="component" value="Unassembled WGS sequence"/>
</dbReference>
<dbReference type="NCBIfam" id="NF012200">
    <property type="entry name" value="choice_anch_D"/>
    <property type="match status" value="2"/>
</dbReference>
<evidence type="ECO:0000313" key="5">
    <source>
        <dbReference type="Proteomes" id="UP000249061"/>
    </source>
</evidence>
<evidence type="ECO:0000313" key="4">
    <source>
        <dbReference type="EMBL" id="PZR15017.1"/>
    </source>
</evidence>
<name>A0A2W5TMI3_9BACT</name>
<reference evidence="4 5" key="1">
    <citation type="submission" date="2017-08" db="EMBL/GenBank/DDBJ databases">
        <title>Infants hospitalized years apart are colonized by the same room-sourced microbial strains.</title>
        <authorList>
            <person name="Brooks B."/>
            <person name="Olm M.R."/>
            <person name="Firek B.A."/>
            <person name="Baker R."/>
            <person name="Thomas B.C."/>
            <person name="Morowitz M.J."/>
            <person name="Banfield J.F."/>
        </authorList>
    </citation>
    <scope>NUCLEOTIDE SEQUENCE [LARGE SCALE GENOMIC DNA]</scope>
    <source>
        <strain evidence="4">S2_003_000_R2_14</strain>
    </source>
</reference>
<dbReference type="EMBL" id="QFQP01000006">
    <property type="protein sequence ID" value="PZR15017.1"/>
    <property type="molecule type" value="Genomic_DNA"/>
</dbReference>
<dbReference type="Pfam" id="PF15780">
    <property type="entry name" value="ASH"/>
    <property type="match status" value="1"/>
</dbReference>
<gene>
    <name evidence="4" type="ORF">DI536_09580</name>
</gene>
<dbReference type="InterPro" id="IPR033305">
    <property type="entry name" value="Hydin-like"/>
</dbReference>
<dbReference type="PANTHER" id="PTHR23053">
    <property type="entry name" value="DLEC1 DELETED IN LUNG AND ESOPHAGEAL CANCER 1"/>
    <property type="match status" value="1"/>
</dbReference>
<dbReference type="Gene3D" id="2.60.40.10">
    <property type="entry name" value="Immunoglobulins"/>
    <property type="match status" value="4"/>
</dbReference>
<dbReference type="PANTHER" id="PTHR23053:SF0">
    <property type="entry name" value="HYDROCEPHALUS-INDUCING PROTEIN HOMOLOG"/>
    <property type="match status" value="1"/>
</dbReference>
<comment type="caution">
    <text evidence="4">The sequence shown here is derived from an EMBL/GenBank/DDBJ whole genome shotgun (WGS) entry which is preliminary data.</text>
</comment>
<dbReference type="InterPro" id="IPR031549">
    <property type="entry name" value="ASH"/>
</dbReference>
<proteinExistence type="predicted"/>
<dbReference type="InterPro" id="IPR013783">
    <property type="entry name" value="Ig-like_fold"/>
</dbReference>
<dbReference type="GO" id="GO:0005737">
    <property type="term" value="C:cytoplasm"/>
    <property type="evidence" value="ECO:0007669"/>
    <property type="project" value="UniProtKB-SubCell"/>
</dbReference>
<dbReference type="AlphaFoldDB" id="A0A2W5TMI3"/>